<sequence>MSFLWVAYELDVVVGQVKARLYAANPKDCYDMGQGFVMAADGYLLGFETMLFFVRREHTGYPVCL</sequence>
<protein>
    <recommendedName>
        <fullName evidence="3">Transposase</fullName>
    </recommendedName>
</protein>
<dbReference type="EMBL" id="BAABFL010000341">
    <property type="protein sequence ID" value="GAA4649951.1"/>
    <property type="molecule type" value="Genomic_DNA"/>
</dbReference>
<dbReference type="RefSeq" id="WP_345196006.1">
    <property type="nucleotide sequence ID" value="NZ_BAABFL010000341.1"/>
</dbReference>
<evidence type="ECO:0000313" key="2">
    <source>
        <dbReference type="Proteomes" id="UP001500604"/>
    </source>
</evidence>
<name>A0ABP8V2E2_9GAMM</name>
<keyword evidence="2" id="KW-1185">Reference proteome</keyword>
<evidence type="ECO:0008006" key="3">
    <source>
        <dbReference type="Google" id="ProtNLM"/>
    </source>
</evidence>
<gene>
    <name evidence="1" type="ORF">GCM10023116_22330</name>
</gene>
<dbReference type="Proteomes" id="UP001500604">
    <property type="component" value="Unassembled WGS sequence"/>
</dbReference>
<organism evidence="1 2">
    <name type="scientific">Kistimonas scapharcae</name>
    <dbReference type="NCBI Taxonomy" id="1036133"/>
    <lineage>
        <taxon>Bacteria</taxon>
        <taxon>Pseudomonadati</taxon>
        <taxon>Pseudomonadota</taxon>
        <taxon>Gammaproteobacteria</taxon>
        <taxon>Oceanospirillales</taxon>
        <taxon>Endozoicomonadaceae</taxon>
        <taxon>Kistimonas</taxon>
    </lineage>
</organism>
<proteinExistence type="predicted"/>
<reference evidence="2" key="1">
    <citation type="journal article" date="2019" name="Int. J. Syst. Evol. Microbiol.">
        <title>The Global Catalogue of Microorganisms (GCM) 10K type strain sequencing project: providing services to taxonomists for standard genome sequencing and annotation.</title>
        <authorList>
            <consortium name="The Broad Institute Genomics Platform"/>
            <consortium name="The Broad Institute Genome Sequencing Center for Infectious Disease"/>
            <person name="Wu L."/>
            <person name="Ma J."/>
        </authorList>
    </citation>
    <scope>NUCLEOTIDE SEQUENCE [LARGE SCALE GENOMIC DNA]</scope>
    <source>
        <strain evidence="2">JCM 17805</strain>
    </source>
</reference>
<accession>A0ABP8V2E2</accession>
<evidence type="ECO:0000313" key="1">
    <source>
        <dbReference type="EMBL" id="GAA4649951.1"/>
    </source>
</evidence>
<comment type="caution">
    <text evidence="1">The sequence shown here is derived from an EMBL/GenBank/DDBJ whole genome shotgun (WGS) entry which is preliminary data.</text>
</comment>